<dbReference type="KEGG" id="bliq:INP51_12645"/>
<protein>
    <submittedName>
        <fullName evidence="2">ADP-ribosylglycohydrolase family protein</fullName>
    </submittedName>
</protein>
<reference evidence="2 3" key="1">
    <citation type="submission" date="2020-10" db="EMBL/GenBank/DDBJ databases">
        <title>Blautia liquoris sp.nov., isolated from the mud in a fermentation cellar used for the production of Chinese strong-flavoured liquor.</title>
        <authorList>
            <person name="Lu L."/>
        </authorList>
    </citation>
    <scope>NUCLEOTIDE SEQUENCE [LARGE SCALE GENOMIC DNA]</scope>
    <source>
        <strain evidence="2 3">LZLJ-3</strain>
    </source>
</reference>
<keyword evidence="1" id="KW-0479">Metal-binding</keyword>
<dbReference type="Proteomes" id="UP000593601">
    <property type="component" value="Chromosome"/>
</dbReference>
<accession>A0A7M2RH15</accession>
<dbReference type="Gene3D" id="1.10.4080.10">
    <property type="entry name" value="ADP-ribosylation/Crystallin J1"/>
    <property type="match status" value="1"/>
</dbReference>
<dbReference type="RefSeq" id="WP_193735199.1">
    <property type="nucleotide sequence ID" value="NZ_CP063304.1"/>
</dbReference>
<sequence length="513" mass="58296">MMDRELYRKKLQGCWLGKNVGGTLGMPMEWERAANDVTYYTHESKGKPLANDDLDIQILWLIALEDKGLHIDAKILGEYFNEFMIFTHAEYGTAKTNLRAGLQPPVTGTFNNEFKDSCGSYIRSEIWACIFPGYPELAAKYAYEDAVVDHGNGEGVYAEVFIAAMESAAFYETDIRRLIEIGLSYIPEKCDLYCCIREAIEAYDKGISWKDSREMIMKDYVGHLEWHGIAVEDAEKGYDQGKMGWDVPSNIMIIVFSLLYGKGDFDKSICTAVHYGEDTDCTAGTIASMFGIMYGTDCMDEKWLKPIGNAIVTVSLDPFRLEKKIPHTIDELAERVEKIHNVAMSEFGLDAKAEDFMAPSYFANIYKDLDVVKYEFPYLTVRLDYCGDPVLKKDESKKIRIILSNNSKSINSDRVKVYLYTRDGYQVMPSNEQAVFLTMAHMGSGMKSIEFEISTENIETNIHYFIAEIRFEENKNSHVMTVPFVLLSESGTVVPVEWERKIKGGKVISMPRI</sequence>
<name>A0A7M2RH15_9FIRM</name>
<feature type="binding site" evidence="1">
    <location>
        <position position="53"/>
    </location>
    <ligand>
        <name>Mg(2+)</name>
        <dbReference type="ChEBI" id="CHEBI:18420"/>
        <label>1</label>
    </ligand>
</feature>
<dbReference type="Pfam" id="PF03747">
    <property type="entry name" value="ADP_ribosyl_GH"/>
    <property type="match status" value="1"/>
</dbReference>
<dbReference type="InterPro" id="IPR036705">
    <property type="entry name" value="Ribosyl_crysJ1_sf"/>
</dbReference>
<comment type="cofactor">
    <cofactor evidence="1">
        <name>Mg(2+)</name>
        <dbReference type="ChEBI" id="CHEBI:18420"/>
    </cofactor>
    <text evidence="1">Binds 2 magnesium ions per subunit.</text>
</comment>
<dbReference type="EMBL" id="CP063304">
    <property type="protein sequence ID" value="QOV18837.1"/>
    <property type="molecule type" value="Genomic_DNA"/>
</dbReference>
<feature type="binding site" evidence="1">
    <location>
        <position position="280"/>
    </location>
    <ligand>
        <name>Mg(2+)</name>
        <dbReference type="ChEBI" id="CHEBI:18420"/>
        <label>1</label>
    </ligand>
</feature>
<organism evidence="2 3">
    <name type="scientific">Blautia liquoris</name>
    <dbReference type="NCBI Taxonomy" id="2779518"/>
    <lineage>
        <taxon>Bacteria</taxon>
        <taxon>Bacillati</taxon>
        <taxon>Bacillota</taxon>
        <taxon>Clostridia</taxon>
        <taxon>Lachnospirales</taxon>
        <taxon>Lachnospiraceae</taxon>
        <taxon>Blautia</taxon>
    </lineage>
</organism>
<keyword evidence="1" id="KW-0460">Magnesium</keyword>
<dbReference type="GO" id="GO:0016787">
    <property type="term" value="F:hydrolase activity"/>
    <property type="evidence" value="ECO:0007669"/>
    <property type="project" value="UniProtKB-KW"/>
</dbReference>
<keyword evidence="2" id="KW-0378">Hydrolase</keyword>
<gene>
    <name evidence="2" type="ORF">INP51_12645</name>
</gene>
<evidence type="ECO:0000313" key="2">
    <source>
        <dbReference type="EMBL" id="QOV18837.1"/>
    </source>
</evidence>
<dbReference type="InterPro" id="IPR005502">
    <property type="entry name" value="Ribosyl_crysJ1"/>
</dbReference>
<proteinExistence type="predicted"/>
<dbReference type="GO" id="GO:0046872">
    <property type="term" value="F:metal ion binding"/>
    <property type="evidence" value="ECO:0007669"/>
    <property type="project" value="UniProtKB-KW"/>
</dbReference>
<feature type="binding site" evidence="1">
    <location>
        <position position="278"/>
    </location>
    <ligand>
        <name>Mg(2+)</name>
        <dbReference type="ChEBI" id="CHEBI:18420"/>
        <label>1</label>
    </ligand>
</feature>
<feature type="binding site" evidence="1">
    <location>
        <position position="52"/>
    </location>
    <ligand>
        <name>Mg(2+)</name>
        <dbReference type="ChEBI" id="CHEBI:18420"/>
        <label>1</label>
    </ligand>
</feature>
<keyword evidence="3" id="KW-1185">Reference proteome</keyword>
<evidence type="ECO:0000313" key="3">
    <source>
        <dbReference type="Proteomes" id="UP000593601"/>
    </source>
</evidence>
<dbReference type="AlphaFoldDB" id="A0A7M2RH15"/>
<evidence type="ECO:0000256" key="1">
    <source>
        <dbReference type="PIRSR" id="PIRSR605502-1"/>
    </source>
</evidence>
<dbReference type="SUPFAM" id="SSF101478">
    <property type="entry name" value="ADP-ribosylglycohydrolase"/>
    <property type="match status" value="1"/>
</dbReference>